<dbReference type="PATRIC" id="fig|1316936.3.peg.1650"/>
<dbReference type="PANTHER" id="PTHR44809:SF1">
    <property type="entry name" value="PROTEIN O-MANNOSYL-TRANSFERASE TMTC1"/>
    <property type="match status" value="1"/>
</dbReference>
<organism evidence="4 5">
    <name type="scientific">Magnetospirillum fulvum MGU-K5</name>
    <dbReference type="NCBI Taxonomy" id="1316936"/>
    <lineage>
        <taxon>Bacteria</taxon>
        <taxon>Pseudomonadati</taxon>
        <taxon>Pseudomonadota</taxon>
        <taxon>Alphaproteobacteria</taxon>
        <taxon>Rhodospirillales</taxon>
        <taxon>Rhodospirillaceae</taxon>
        <taxon>Magnetospirillum</taxon>
    </lineage>
</organism>
<evidence type="ECO:0000313" key="4">
    <source>
        <dbReference type="EMBL" id="EPY01993.1"/>
    </source>
</evidence>
<sequence>MNRKQRRADKATKTGTPGTAAEPSGLQPILLEAFRHHQEGRLGEAERLYRRILALDPRHADSLHLLGMVAFQSGQPEAAAELIAQAVAVNPNNAMYCSNLGSVLKELGRHDEAVASWRRALTLRPDHAESYSNLGYVLREQGRLDEAADLLRQALAINPGLAEAQCNLAHVLSDLGRFDEAIQACLRALALKEMGPTKRLFVYCLGRGGTVPTDRAAQAAMQAAVLRAFAEPWDRTSAVMRAALTLVKANPEIGSAQARFGDGGSHRVVSAGFLASTDFAATIADPVLRAALTAAPIPDSGLERLLTVARHALLDTAVAAVEPAPGLSDFHAALARQCFINEYVYDLTDSETEQVDHLARSLATALDSGAPVPPAWVVAVASYRPLHSLPGAARLLERSWPGPVEAVLTQQCREPEQERHLRATIPRLTAIESEVSRRVQAQYEQNPYPRWIVAAPPETARPVDAVLRKLFPLAPILPFAPAHGPGCDVLVAGCGTGQQSIESAQSYAGARVLAVDLSLSSLSYAKRKSLALGLGAIEYAQADILALPALGRSFDVIDSSGVLHHLSDPVQAWTILLSLLRPGGFMRVGFYSETARRGLAFARALIAERGYPATADGIRRCRQEILDAGPSSPLAQAAQFSDFFTTSECRDLIFHVEEHCLTLETIAAVLDKTKMRFLGFDIDATTLQAYRSRFPDDWAATDLGQWSRFEADHPLTFVGMYQFWIQKPG</sequence>
<dbReference type="OrthoDB" id="649979at2"/>
<dbReference type="SMART" id="SM00028">
    <property type="entry name" value="TPR"/>
    <property type="match status" value="5"/>
</dbReference>
<evidence type="ECO:0000259" key="3">
    <source>
        <dbReference type="Pfam" id="PF13649"/>
    </source>
</evidence>
<dbReference type="InterPro" id="IPR041698">
    <property type="entry name" value="Methyltransf_25"/>
</dbReference>
<feature type="region of interest" description="Disordered" evidence="2">
    <location>
        <begin position="1"/>
        <end position="24"/>
    </location>
</feature>
<dbReference type="PROSITE" id="PS50293">
    <property type="entry name" value="TPR_REGION"/>
    <property type="match status" value="1"/>
</dbReference>
<evidence type="ECO:0000256" key="2">
    <source>
        <dbReference type="SAM" id="MobiDB-lite"/>
    </source>
</evidence>
<dbReference type="InterPro" id="IPR052943">
    <property type="entry name" value="TMTC_O-mannosyl-trnsfr"/>
</dbReference>
<feature type="domain" description="Methyltransferase" evidence="3">
    <location>
        <begin position="489"/>
        <end position="584"/>
    </location>
</feature>
<evidence type="ECO:0000313" key="5">
    <source>
        <dbReference type="Proteomes" id="UP000015350"/>
    </source>
</evidence>
<dbReference type="Gene3D" id="1.25.40.10">
    <property type="entry name" value="Tetratricopeptide repeat domain"/>
    <property type="match status" value="2"/>
</dbReference>
<dbReference type="eggNOG" id="COG2227">
    <property type="taxonomic scope" value="Bacteria"/>
</dbReference>
<dbReference type="Pfam" id="PF00515">
    <property type="entry name" value="TPR_1"/>
    <property type="match status" value="1"/>
</dbReference>
<dbReference type="Pfam" id="PF14559">
    <property type="entry name" value="TPR_19"/>
    <property type="match status" value="1"/>
</dbReference>
<dbReference type="RefSeq" id="WP_021131994.1">
    <property type="nucleotide sequence ID" value="NZ_AQPH01000024.1"/>
</dbReference>
<dbReference type="Gene3D" id="3.40.50.150">
    <property type="entry name" value="Vaccinia Virus protein VP39"/>
    <property type="match status" value="1"/>
</dbReference>
<accession>S9SD41</accession>
<dbReference type="PANTHER" id="PTHR44809">
    <property type="match status" value="1"/>
</dbReference>
<feature type="repeat" description="TPR" evidence="1">
    <location>
        <begin position="128"/>
        <end position="161"/>
    </location>
</feature>
<dbReference type="SUPFAM" id="SSF48452">
    <property type="entry name" value="TPR-like"/>
    <property type="match status" value="1"/>
</dbReference>
<dbReference type="STRING" id="1316936.K678_08259"/>
<name>S9SD41_MAGFU</name>
<dbReference type="eggNOG" id="COG0457">
    <property type="taxonomic scope" value="Bacteria"/>
</dbReference>
<feature type="repeat" description="TPR" evidence="1">
    <location>
        <begin position="94"/>
        <end position="127"/>
    </location>
</feature>
<keyword evidence="4" id="KW-0489">Methyltransferase</keyword>
<comment type="caution">
    <text evidence="4">The sequence shown here is derived from an EMBL/GenBank/DDBJ whole genome shotgun (WGS) entry which is preliminary data.</text>
</comment>
<dbReference type="Pfam" id="PF13424">
    <property type="entry name" value="TPR_12"/>
    <property type="match status" value="1"/>
</dbReference>
<dbReference type="GO" id="GO:0032259">
    <property type="term" value="P:methylation"/>
    <property type="evidence" value="ECO:0007669"/>
    <property type="project" value="UniProtKB-KW"/>
</dbReference>
<dbReference type="Proteomes" id="UP000015350">
    <property type="component" value="Unassembled WGS sequence"/>
</dbReference>
<dbReference type="SUPFAM" id="SSF53335">
    <property type="entry name" value="S-adenosyl-L-methionine-dependent methyltransferases"/>
    <property type="match status" value="1"/>
</dbReference>
<evidence type="ECO:0000256" key="1">
    <source>
        <dbReference type="PROSITE-ProRule" id="PRU00339"/>
    </source>
</evidence>
<protein>
    <submittedName>
        <fullName evidence="4">Type 11 methyltransferase</fullName>
    </submittedName>
</protein>
<dbReference type="InterPro" id="IPR029063">
    <property type="entry name" value="SAM-dependent_MTases_sf"/>
</dbReference>
<dbReference type="InterPro" id="IPR011990">
    <property type="entry name" value="TPR-like_helical_dom_sf"/>
</dbReference>
<keyword evidence="1" id="KW-0802">TPR repeat</keyword>
<dbReference type="CDD" id="cd02440">
    <property type="entry name" value="AdoMet_MTases"/>
    <property type="match status" value="1"/>
</dbReference>
<dbReference type="InterPro" id="IPR019734">
    <property type="entry name" value="TPR_rpt"/>
</dbReference>
<gene>
    <name evidence="4" type="ORF">K678_08259</name>
</gene>
<dbReference type="AlphaFoldDB" id="S9SD41"/>
<dbReference type="PROSITE" id="PS50005">
    <property type="entry name" value="TPR"/>
    <property type="match status" value="3"/>
</dbReference>
<dbReference type="Pfam" id="PF13649">
    <property type="entry name" value="Methyltransf_25"/>
    <property type="match status" value="1"/>
</dbReference>
<keyword evidence="4" id="KW-0808">Transferase</keyword>
<reference evidence="4 5" key="1">
    <citation type="submission" date="2013-04" db="EMBL/GenBank/DDBJ databases">
        <authorList>
            <person name="Kuznetsov B."/>
            <person name="Ivanovsky R."/>
        </authorList>
    </citation>
    <scope>NUCLEOTIDE SEQUENCE [LARGE SCALE GENOMIC DNA]</scope>
    <source>
        <strain evidence="4 5">MGU-K5</strain>
    </source>
</reference>
<dbReference type="EMBL" id="AQPH01000024">
    <property type="protein sequence ID" value="EPY01993.1"/>
    <property type="molecule type" value="Genomic_DNA"/>
</dbReference>
<feature type="repeat" description="TPR" evidence="1">
    <location>
        <begin position="60"/>
        <end position="93"/>
    </location>
</feature>
<proteinExistence type="predicted"/>
<dbReference type="GO" id="GO:0008168">
    <property type="term" value="F:methyltransferase activity"/>
    <property type="evidence" value="ECO:0007669"/>
    <property type="project" value="UniProtKB-KW"/>
</dbReference>